<dbReference type="InterPro" id="IPR035309">
    <property type="entry name" value="PSME4"/>
</dbReference>
<dbReference type="EMBL" id="LT552921">
    <property type="protein sequence ID" value="SAL99579.1"/>
    <property type="molecule type" value="Genomic_DNA"/>
</dbReference>
<dbReference type="OrthoDB" id="17907at2759"/>
<keyword evidence="4" id="KW-0963">Cytoplasm</keyword>
<dbReference type="InterPro" id="IPR055455">
    <property type="entry name" value="HEAT_PSME4"/>
</dbReference>
<comment type="similarity">
    <text evidence="3">Belongs to the BLM10 family.</text>
</comment>
<dbReference type="SUPFAM" id="SSF48371">
    <property type="entry name" value="ARM repeat"/>
    <property type="match status" value="2"/>
</dbReference>
<keyword evidence="7" id="KW-0234">DNA repair</keyword>
<keyword evidence="5" id="KW-0677">Repeat</keyword>
<dbReference type="InterPro" id="IPR032430">
    <property type="entry name" value="Blm10_mid"/>
</dbReference>
<evidence type="ECO:0000256" key="4">
    <source>
        <dbReference type="ARBA" id="ARBA00022490"/>
    </source>
</evidence>
<reference evidence="12" key="1">
    <citation type="submission" date="2016-04" db="EMBL/GenBank/DDBJ databases">
        <authorList>
            <person name="Evans L.H."/>
            <person name="Alamgir A."/>
            <person name="Owens N."/>
            <person name="Weber N.D."/>
            <person name="Virtaneva K."/>
            <person name="Barbian K."/>
            <person name="Babar A."/>
            <person name="Rosenke K."/>
        </authorList>
    </citation>
    <scope>NUCLEOTIDE SEQUENCE [LARGE SCALE GENOMIC DNA]</scope>
    <source>
        <strain evidence="12">CBS 101.48</strain>
    </source>
</reference>
<evidence type="ECO:0000259" key="10">
    <source>
        <dbReference type="Pfam" id="PF16507"/>
    </source>
</evidence>
<dbReference type="PANTHER" id="PTHR32170">
    <property type="entry name" value="PROTEASOME ACTIVATOR COMPLEX SUBUNIT 4"/>
    <property type="match status" value="1"/>
</dbReference>
<keyword evidence="6" id="KW-0227">DNA damage</keyword>
<sequence length="1967" mass="223902">MLGNPLASCTSRLRFFHFSKIQKMEVPISVLRDDEQHSMWYSQALPYAELLSEETDTWLRDIVDYFALSVKIRDFAPGALAAIKQLTNYLDLKHALPRATRAALAKVLFQLTVTPGMDYALVEVWSNMCVRLIRKKKKLGPFDLVLPWRPLYEMIERSVFTKSRQKTLMSEAKHLTAVIRLVEYSQRFFDANATSEILETFLPRFTTHSVHDAMVAQGYLVLFLPVSFAKSAQPIQTRTPKDYLPTIFSLWSMFTKSSTYDAQFMDLLARIAEENIGYFDNDAKKIGLFTKEQVRLVFTTAIRMMNLPVGSRVNDGGGAGSSGGGNRNANTTATTGYGHTGFKIDMKAGNGLFLRRKSVSAKMPEKGDSDQVYTLHLLGELIQAVELYFHPSNHGTWSYVLTIFVRHLAQLCYCYAEQEEDCEIPKERRLTPDLCRKFVLILRPVVFLSMFGKDQYTVGASQTTIKYLAWIEPNLIFPTLLERIYPSLETLTETHRTTSALSILTDISLPLFSRDHYPAGGKHLLPLLQLAIPGIDMNDPIKTIASLMFITSSLMTIPIVDLTTMDAGEGDDEEDYNDQMEMIDNDLCGATLPKGMENRLCRMATGEFQEWLTKFIQRIFTIFENMPQHDRKKQGGAMEAGLTQMVLHACETVFGQLSDSMYEVALRLVVDFSNNQVLPSAVRAMGALCQSITSVNPKKAARHFIPICIVNIRTELEENGASSTMTNSATSNPIQSDATLHWYQHILFSVVSDLGPELLHYKDDLLAIGHDMVNHCKSRRGMMWAGKFLRYSLKTLLDVYPTEYRSLTPDEWHDKDIMAKSHLLWGKTGDPTNLKIQWHTPSVDEKSLALCILHEFLKPSMLRLRQLMGNSPDSNIPNTSHELTNELCRNLAIMRNCLIGSMAMISDDGETSDVLTDDDEDELMVDDNLKCSQRRQQQRHTIVVAGYAFENDERSEEARAIRREVGDLLHQMADFFKLQRENDVESIKILIKLIRVFLSERGVEKSWFDRNKSGYNYSKNIIHRAYIHHLQRLRLNASNRSRSPIHNKLLVDLLELSMSSYAEIRKVSQSALSIAARSFKGSKSVIMPTILDTLKPQPKIDPLVYSNRMKGALYLLTHKSILMACLRDWRYIPHFILSICNAQHEDKLSIQELIRKIFLDYLSYFNQCSFRVVIAERDITEFDDDIKVLQLSPSSLSATDDRSSTTTDEQQHINKLSQAVIDRNNEQKKTHEKLTESILALLANPRIHWRFSTMASNFLELLLRSEVAPTAGLASYFANTCTTSELPAMRRIGISAITQILLHIKQRTLAAGNEDLLITRSTHHPLKQSRPVASLFNHTDSSNNKGHTSLGEQLLDESLCQISSSSFLIDDTTTGWYVWPKQVVGYVPFSESVVFPPVDPASVECHQQLEDIFSSKEYWSKLMNYMSQEPSQKQDDRFNSVNARFYSSIFQTYHGDGTIQCAKDQLTLLCASAEQKNHQRAASELCAGLIRGTKHWPTSLIDQLWTEWLSPLLRITLANVTPDSHTYWSSFLRFCVAKRDPRRVRPLVDLLLHVEEARFDPHSDAAFAEARKLLFVRAMVVGLKWRFKPWAKRDGLLKLYLDHLDHPYKQVREVIGANINDIMQIQWVPSYPSTDHLLKLNAQTEDAMQVPFSLDISEHERTVQLNAIVNMLDSGFTCVTSAIKESSSKALNHYTTTSKSVLCWLREALTHWQMAGTLLYVPVLLPRVVQMQEINDDQDLQQMATHVLTLMAQMTYPPQMIPSLVDQLINILTTSTSWHIRARTLPLLQIFFFKHLFSLDTEQQVVCIMQAVSTLLLDTQIEVRTMASITLGGIVRCSQRGAIDSLRSRYTALLKDTKLPKQYRDERGKLIEPEGFRDAVLQKHAGALGLSCLVNAFPYEIPEWLPTVLCQLADCMSDPAEIQSTIRKTFSDFRRTHSDTWHQDVTKFTEDQLSLLSDMLISPSYYA</sequence>
<evidence type="ECO:0000313" key="13">
    <source>
        <dbReference type="Proteomes" id="UP000078561"/>
    </source>
</evidence>
<evidence type="ECO:0000259" key="11">
    <source>
        <dbReference type="Pfam" id="PF23096"/>
    </source>
</evidence>
<keyword evidence="8" id="KW-0539">Nucleus</keyword>
<dbReference type="Gene3D" id="1.25.10.10">
    <property type="entry name" value="Leucine-rich Repeat Variant"/>
    <property type="match status" value="1"/>
</dbReference>
<evidence type="ECO:0000259" key="9">
    <source>
        <dbReference type="Pfam" id="PF11919"/>
    </source>
</evidence>
<dbReference type="GO" id="GO:0006281">
    <property type="term" value="P:DNA repair"/>
    <property type="evidence" value="ECO:0007669"/>
    <property type="project" value="UniProtKB-KW"/>
</dbReference>
<evidence type="ECO:0000256" key="8">
    <source>
        <dbReference type="ARBA" id="ARBA00023242"/>
    </source>
</evidence>
<protein>
    <recommendedName>
        <fullName evidence="14">Proteasome activator Blm10 mid region domain-containing protein</fullName>
    </recommendedName>
</protein>
<evidence type="ECO:0000256" key="5">
    <source>
        <dbReference type="ARBA" id="ARBA00022737"/>
    </source>
</evidence>
<dbReference type="InterPro" id="IPR016024">
    <property type="entry name" value="ARM-type_fold"/>
</dbReference>
<dbReference type="PANTHER" id="PTHR32170:SF3">
    <property type="entry name" value="PROTEASOME ACTIVATOR COMPLEX SUBUNIT 4"/>
    <property type="match status" value="1"/>
</dbReference>
<dbReference type="InterPro" id="IPR021843">
    <property type="entry name" value="PSME4_C"/>
</dbReference>
<feature type="domain" description="Proteasome activator Blm10 middle HEAT repeats region" evidence="10">
    <location>
        <begin position="378"/>
        <end position="904"/>
    </location>
</feature>
<evidence type="ECO:0008006" key="14">
    <source>
        <dbReference type="Google" id="ProtNLM"/>
    </source>
</evidence>
<dbReference type="GO" id="GO:0016504">
    <property type="term" value="F:peptidase activator activity"/>
    <property type="evidence" value="ECO:0007669"/>
    <property type="project" value="InterPro"/>
</dbReference>
<dbReference type="InParanoid" id="A0A168N0T1"/>
<dbReference type="InterPro" id="IPR011989">
    <property type="entry name" value="ARM-like"/>
</dbReference>
<dbReference type="Pfam" id="PF11919">
    <property type="entry name" value="PSME4_C"/>
    <property type="match status" value="1"/>
</dbReference>
<dbReference type="STRING" id="4829.A0A168N0T1"/>
<proteinExistence type="inferred from homology"/>
<evidence type="ECO:0000313" key="12">
    <source>
        <dbReference type="EMBL" id="SAL99579.1"/>
    </source>
</evidence>
<evidence type="ECO:0000256" key="7">
    <source>
        <dbReference type="ARBA" id="ARBA00023204"/>
    </source>
</evidence>
<evidence type="ECO:0000256" key="2">
    <source>
        <dbReference type="ARBA" id="ARBA00004496"/>
    </source>
</evidence>
<evidence type="ECO:0000256" key="6">
    <source>
        <dbReference type="ARBA" id="ARBA00022763"/>
    </source>
</evidence>
<keyword evidence="13" id="KW-1185">Reference proteome</keyword>
<feature type="domain" description="Proteasome activator complex subunit 4 C-terminal" evidence="9">
    <location>
        <begin position="1881"/>
        <end position="1967"/>
    </location>
</feature>
<name>A0A168N0T1_ABSGL</name>
<dbReference type="Proteomes" id="UP000078561">
    <property type="component" value="Unassembled WGS sequence"/>
</dbReference>
<gene>
    <name evidence="12" type="primary">ABSGL_05224.1 scaffold 6851</name>
</gene>
<dbReference type="GO" id="GO:0010499">
    <property type="term" value="P:proteasomal ubiquitin-independent protein catabolic process"/>
    <property type="evidence" value="ECO:0007669"/>
    <property type="project" value="TreeGrafter"/>
</dbReference>
<dbReference type="GO" id="GO:0070628">
    <property type="term" value="F:proteasome binding"/>
    <property type="evidence" value="ECO:0007669"/>
    <property type="project" value="InterPro"/>
</dbReference>
<comment type="subcellular location">
    <subcellularLocation>
        <location evidence="2">Cytoplasm</location>
    </subcellularLocation>
    <subcellularLocation>
        <location evidence="1">Nucleus speckle</location>
    </subcellularLocation>
</comment>
<dbReference type="GO" id="GO:0016607">
    <property type="term" value="C:nuclear speck"/>
    <property type="evidence" value="ECO:0007669"/>
    <property type="project" value="UniProtKB-SubCell"/>
</dbReference>
<evidence type="ECO:0000256" key="3">
    <source>
        <dbReference type="ARBA" id="ARBA00005739"/>
    </source>
</evidence>
<evidence type="ECO:0000256" key="1">
    <source>
        <dbReference type="ARBA" id="ARBA00004324"/>
    </source>
</evidence>
<feature type="domain" description="Proteasome activator complex subunit 4-like HEAT repeat-like" evidence="11">
    <location>
        <begin position="1372"/>
        <end position="1575"/>
    </location>
</feature>
<dbReference type="GO" id="GO:0005829">
    <property type="term" value="C:cytosol"/>
    <property type="evidence" value="ECO:0007669"/>
    <property type="project" value="TreeGrafter"/>
</dbReference>
<dbReference type="Pfam" id="PF23096">
    <property type="entry name" value="HEAT_PSME4"/>
    <property type="match status" value="1"/>
</dbReference>
<dbReference type="OMA" id="ECTQLVP"/>
<organism evidence="12">
    <name type="scientific">Absidia glauca</name>
    <name type="common">Pin mould</name>
    <dbReference type="NCBI Taxonomy" id="4829"/>
    <lineage>
        <taxon>Eukaryota</taxon>
        <taxon>Fungi</taxon>
        <taxon>Fungi incertae sedis</taxon>
        <taxon>Mucoromycota</taxon>
        <taxon>Mucoromycotina</taxon>
        <taxon>Mucoromycetes</taxon>
        <taxon>Mucorales</taxon>
        <taxon>Cunninghamellaceae</taxon>
        <taxon>Absidia</taxon>
    </lineage>
</organism>
<dbReference type="Pfam" id="PF16507">
    <property type="entry name" value="HEAT_PSME4_mid"/>
    <property type="match status" value="1"/>
</dbReference>
<accession>A0A168N0T1</accession>